<proteinExistence type="predicted"/>
<dbReference type="Proteomes" id="UP000735302">
    <property type="component" value="Unassembled WGS sequence"/>
</dbReference>
<gene>
    <name evidence="1" type="ORF">PoB_004551200</name>
</gene>
<name>A0AAV4BJA6_9GAST</name>
<keyword evidence="2" id="KW-1185">Reference proteome</keyword>
<protein>
    <submittedName>
        <fullName evidence="1">Uncharacterized protein</fullName>
    </submittedName>
</protein>
<dbReference type="AlphaFoldDB" id="A0AAV4BJA6"/>
<evidence type="ECO:0000313" key="1">
    <source>
        <dbReference type="EMBL" id="GFO19007.1"/>
    </source>
</evidence>
<accession>A0AAV4BJA6</accession>
<dbReference type="EMBL" id="BLXT01004995">
    <property type="protein sequence ID" value="GFO19007.1"/>
    <property type="molecule type" value="Genomic_DNA"/>
</dbReference>
<comment type="caution">
    <text evidence="1">The sequence shown here is derived from an EMBL/GenBank/DDBJ whole genome shotgun (WGS) entry which is preliminary data.</text>
</comment>
<sequence>MTTLFAPIAQLDPVTSRAGDGSSWRFPREYVKRTGTTVMQGNIRQSRSYQDGWPCVRQMAIGLSISRKILFQCEMKDTKVSAVTDVPEVIETRIKFSLFDYSHLNDINMSDLPKRITALHFDGLFASDFGKVLLNAKQVIENLKFLSRQNPKETKHENEE</sequence>
<reference evidence="1 2" key="1">
    <citation type="journal article" date="2021" name="Elife">
        <title>Chloroplast acquisition without the gene transfer in kleptoplastic sea slugs, Plakobranchus ocellatus.</title>
        <authorList>
            <person name="Maeda T."/>
            <person name="Takahashi S."/>
            <person name="Yoshida T."/>
            <person name="Shimamura S."/>
            <person name="Takaki Y."/>
            <person name="Nagai Y."/>
            <person name="Toyoda A."/>
            <person name="Suzuki Y."/>
            <person name="Arimoto A."/>
            <person name="Ishii H."/>
            <person name="Satoh N."/>
            <person name="Nishiyama T."/>
            <person name="Hasebe M."/>
            <person name="Maruyama T."/>
            <person name="Minagawa J."/>
            <person name="Obokata J."/>
            <person name="Shigenobu S."/>
        </authorList>
    </citation>
    <scope>NUCLEOTIDE SEQUENCE [LARGE SCALE GENOMIC DNA]</scope>
</reference>
<organism evidence="1 2">
    <name type="scientific">Plakobranchus ocellatus</name>
    <dbReference type="NCBI Taxonomy" id="259542"/>
    <lineage>
        <taxon>Eukaryota</taxon>
        <taxon>Metazoa</taxon>
        <taxon>Spiralia</taxon>
        <taxon>Lophotrochozoa</taxon>
        <taxon>Mollusca</taxon>
        <taxon>Gastropoda</taxon>
        <taxon>Heterobranchia</taxon>
        <taxon>Euthyneura</taxon>
        <taxon>Panpulmonata</taxon>
        <taxon>Sacoglossa</taxon>
        <taxon>Placobranchoidea</taxon>
        <taxon>Plakobranchidae</taxon>
        <taxon>Plakobranchus</taxon>
    </lineage>
</organism>
<evidence type="ECO:0000313" key="2">
    <source>
        <dbReference type="Proteomes" id="UP000735302"/>
    </source>
</evidence>